<feature type="domain" description="Mitochondrial apoptosis-inducing factor C-terminal" evidence="14">
    <location>
        <begin position="372"/>
        <end position="418"/>
    </location>
</feature>
<dbReference type="GO" id="GO:0046983">
    <property type="term" value="F:protein dimerization activity"/>
    <property type="evidence" value="ECO:0007669"/>
    <property type="project" value="InterPro"/>
</dbReference>
<dbReference type="InterPro" id="IPR029324">
    <property type="entry name" value="AIF_C"/>
</dbReference>
<dbReference type="Pfam" id="PF14721">
    <property type="entry name" value="AIF_C"/>
    <property type="match status" value="1"/>
</dbReference>
<accession>A0A0R3PC89</accession>
<dbReference type="GO" id="GO:0016174">
    <property type="term" value="F:NAD(P)H oxidase H2O2-forming activity"/>
    <property type="evidence" value="ECO:0007669"/>
    <property type="project" value="TreeGrafter"/>
</dbReference>
<dbReference type="AlphaFoldDB" id="A0A0R3PC89"/>
<dbReference type="PRINTS" id="PR00368">
    <property type="entry name" value="FADPNR"/>
</dbReference>
<evidence type="ECO:0000256" key="10">
    <source>
        <dbReference type="ARBA" id="ARBA00023128"/>
    </source>
</evidence>
<sequence>LYVAQSQGIQPLEHSTQSVVNEVASPNKQSEPVVSPANVHDQTTSATSLSSSEQVGKDTGTAAYYASLAIRARHADAKVLMIGEEKHLPYNRPPLSKELWWYGDEESANTLQYKGLSGKKRDGFFVPPSELSATSHGGVSLLRGRRVSKLCPDEKKAYLEDGHCITYNKCLIATGGKPKVLPELENVPENVMGKILYLRGVDDYRKLEEICKSSKSISIVGGGFLGSELAYSIQRKYKNVKITQVLFISFKVVAENGNLSEFLSKKASEALRDVGVDVITNAKVCMLVQVNGSQCITSDCVVVAVGIQPDTLVAEASGLEIDSQSGGISADAELRVRSDIWVAGDAASFYDKTLGRRRIEHWDNAQISGRLAGENMTGAGKAFWYQPAFFSKIAPQWQINAVGITDSSLPTVSVFAKDVRFYSFTAILRFFVRSIISAKCSRIISMSAVSAE</sequence>
<dbReference type="InterPro" id="IPR016156">
    <property type="entry name" value="FAD/NAD-linked_Rdtase_dimer_sf"/>
</dbReference>
<dbReference type="WBParaSite" id="ACOC_0000140201-mRNA-1">
    <property type="protein sequence ID" value="ACOC_0000140201-mRNA-1"/>
    <property type="gene ID" value="ACOC_0000140201"/>
</dbReference>
<feature type="region of interest" description="Disordered" evidence="12">
    <location>
        <begin position="24"/>
        <end position="54"/>
    </location>
</feature>
<keyword evidence="4" id="KW-0285">Flavoprotein</keyword>
<protein>
    <submittedName>
        <fullName evidence="15">Pyr_redox_2 domain-containing protein</fullName>
    </submittedName>
</protein>
<dbReference type="InterPro" id="IPR023753">
    <property type="entry name" value="FAD/NAD-binding_dom"/>
</dbReference>
<evidence type="ECO:0000313" key="15">
    <source>
        <dbReference type="WBParaSite" id="ACOC_0000140201-mRNA-1"/>
    </source>
</evidence>
<evidence type="ECO:0000256" key="4">
    <source>
        <dbReference type="ARBA" id="ARBA00022630"/>
    </source>
</evidence>
<comment type="subcellular location">
    <subcellularLocation>
        <location evidence="2">Mitochondrion</location>
    </subcellularLocation>
</comment>
<comment type="cofactor">
    <cofactor evidence="1">
        <name>FAD</name>
        <dbReference type="ChEBI" id="CHEBI:57692"/>
    </cofactor>
</comment>
<proteinExistence type="inferred from homology"/>
<evidence type="ECO:0000256" key="8">
    <source>
        <dbReference type="ARBA" id="ARBA00023002"/>
    </source>
</evidence>
<comment type="similarity">
    <text evidence="3">Belongs to the FAD-dependent oxidoreductase family.</text>
</comment>
<dbReference type="InterPro" id="IPR036188">
    <property type="entry name" value="FAD/NAD-bd_sf"/>
</dbReference>
<keyword evidence="5" id="KW-0053">Apoptosis</keyword>
<evidence type="ECO:0000256" key="7">
    <source>
        <dbReference type="ARBA" id="ARBA00022946"/>
    </source>
</evidence>
<dbReference type="InterPro" id="IPR050446">
    <property type="entry name" value="FAD-oxidoreductase/Apoptosis"/>
</dbReference>
<dbReference type="OMA" id="TCIRSES"/>
<name>A0A0R3PC89_ANGCS</name>
<dbReference type="Gene3D" id="3.50.50.60">
    <property type="entry name" value="FAD/NAD(P)-binding domain"/>
    <property type="match status" value="2"/>
</dbReference>
<evidence type="ECO:0000256" key="11">
    <source>
        <dbReference type="ARBA" id="ARBA00047786"/>
    </source>
</evidence>
<feature type="domain" description="FAD/NAD(P)-binding" evidence="13">
    <location>
        <begin position="60"/>
        <end position="368"/>
    </location>
</feature>
<keyword evidence="10" id="KW-0496">Mitochondrion</keyword>
<dbReference type="GO" id="GO:0006915">
    <property type="term" value="P:apoptotic process"/>
    <property type="evidence" value="ECO:0007669"/>
    <property type="project" value="UniProtKB-KW"/>
</dbReference>
<evidence type="ECO:0000256" key="6">
    <source>
        <dbReference type="ARBA" id="ARBA00022827"/>
    </source>
</evidence>
<dbReference type="Pfam" id="PF07992">
    <property type="entry name" value="Pyr_redox_2"/>
    <property type="match status" value="1"/>
</dbReference>
<evidence type="ECO:0000259" key="13">
    <source>
        <dbReference type="Pfam" id="PF07992"/>
    </source>
</evidence>
<evidence type="ECO:0000256" key="5">
    <source>
        <dbReference type="ARBA" id="ARBA00022703"/>
    </source>
</evidence>
<evidence type="ECO:0000259" key="14">
    <source>
        <dbReference type="Pfam" id="PF14721"/>
    </source>
</evidence>
<dbReference type="Gene3D" id="3.30.390.30">
    <property type="match status" value="1"/>
</dbReference>
<evidence type="ECO:0000256" key="2">
    <source>
        <dbReference type="ARBA" id="ARBA00004173"/>
    </source>
</evidence>
<evidence type="ECO:0000256" key="1">
    <source>
        <dbReference type="ARBA" id="ARBA00001974"/>
    </source>
</evidence>
<dbReference type="PANTHER" id="PTHR43557:SF4">
    <property type="entry name" value="APOPTOSIS-INDUCING FACTOR 1, MITOCHONDRIAL"/>
    <property type="match status" value="1"/>
</dbReference>
<keyword evidence="9" id="KW-0520">NAD</keyword>
<evidence type="ECO:0000256" key="3">
    <source>
        <dbReference type="ARBA" id="ARBA00006442"/>
    </source>
</evidence>
<feature type="compositionally biased region" description="Polar residues" evidence="12">
    <location>
        <begin position="40"/>
        <end position="54"/>
    </location>
</feature>
<organism evidence="15">
    <name type="scientific">Angiostrongylus costaricensis</name>
    <name type="common">Nematode worm</name>
    <dbReference type="NCBI Taxonomy" id="334426"/>
    <lineage>
        <taxon>Eukaryota</taxon>
        <taxon>Metazoa</taxon>
        <taxon>Ecdysozoa</taxon>
        <taxon>Nematoda</taxon>
        <taxon>Chromadorea</taxon>
        <taxon>Rhabditida</taxon>
        <taxon>Rhabditina</taxon>
        <taxon>Rhabditomorpha</taxon>
        <taxon>Strongyloidea</taxon>
        <taxon>Metastrongylidae</taxon>
        <taxon>Angiostrongylus</taxon>
    </lineage>
</organism>
<dbReference type="GO" id="GO:0005739">
    <property type="term" value="C:mitochondrion"/>
    <property type="evidence" value="ECO:0007669"/>
    <property type="project" value="UniProtKB-SubCell"/>
</dbReference>
<keyword evidence="8" id="KW-0560">Oxidoreductase</keyword>
<dbReference type="GO" id="GO:0033108">
    <property type="term" value="P:mitochondrial respiratory chain complex assembly"/>
    <property type="evidence" value="ECO:0007669"/>
    <property type="project" value="TreeGrafter"/>
</dbReference>
<evidence type="ECO:0000256" key="9">
    <source>
        <dbReference type="ARBA" id="ARBA00023027"/>
    </source>
</evidence>
<keyword evidence="6" id="KW-0274">FAD</keyword>
<dbReference type="GO" id="GO:0071949">
    <property type="term" value="F:FAD binding"/>
    <property type="evidence" value="ECO:0007669"/>
    <property type="project" value="TreeGrafter"/>
</dbReference>
<dbReference type="SUPFAM" id="SSF51905">
    <property type="entry name" value="FAD/NAD(P)-binding domain"/>
    <property type="match status" value="2"/>
</dbReference>
<evidence type="ECO:0000256" key="12">
    <source>
        <dbReference type="SAM" id="MobiDB-lite"/>
    </source>
</evidence>
<dbReference type="SUPFAM" id="SSF55424">
    <property type="entry name" value="FAD/NAD-linked reductases, dimerisation (C-terminal) domain"/>
    <property type="match status" value="1"/>
</dbReference>
<dbReference type="PANTHER" id="PTHR43557">
    <property type="entry name" value="APOPTOSIS-INDUCING FACTOR 1"/>
    <property type="match status" value="1"/>
</dbReference>
<reference evidence="15" key="1">
    <citation type="submission" date="2017-02" db="UniProtKB">
        <authorList>
            <consortium name="WormBaseParasite"/>
        </authorList>
    </citation>
    <scope>IDENTIFICATION</scope>
</reference>
<comment type="catalytic activity">
    <reaction evidence="11">
        <text>A + NADH + H(+) = AH2 + NAD(+)</text>
        <dbReference type="Rhea" id="RHEA:11356"/>
        <dbReference type="ChEBI" id="CHEBI:13193"/>
        <dbReference type="ChEBI" id="CHEBI:15378"/>
        <dbReference type="ChEBI" id="CHEBI:17499"/>
        <dbReference type="ChEBI" id="CHEBI:57540"/>
        <dbReference type="ChEBI" id="CHEBI:57945"/>
    </reaction>
</comment>
<keyword evidence="7" id="KW-0809">Transit peptide</keyword>